<gene>
    <name evidence="1" type="primary">Acey_s0656.g1210</name>
    <name evidence="1" type="ORF">Y032_0656g1210</name>
</gene>
<keyword evidence="2" id="KW-1185">Reference proteome</keyword>
<protein>
    <submittedName>
        <fullName evidence="1">Uncharacterized protein</fullName>
    </submittedName>
</protein>
<dbReference type="Proteomes" id="UP000024635">
    <property type="component" value="Unassembled WGS sequence"/>
</dbReference>
<accession>A0A016WHY5</accession>
<evidence type="ECO:0000313" key="2">
    <source>
        <dbReference type="Proteomes" id="UP000024635"/>
    </source>
</evidence>
<dbReference type="EMBL" id="JARK01000256">
    <property type="protein sequence ID" value="EYC39424.1"/>
    <property type="molecule type" value="Genomic_DNA"/>
</dbReference>
<comment type="caution">
    <text evidence="1">The sequence shown here is derived from an EMBL/GenBank/DDBJ whole genome shotgun (WGS) entry which is preliminary data.</text>
</comment>
<proteinExistence type="predicted"/>
<organism evidence="1 2">
    <name type="scientific">Ancylostoma ceylanicum</name>
    <dbReference type="NCBI Taxonomy" id="53326"/>
    <lineage>
        <taxon>Eukaryota</taxon>
        <taxon>Metazoa</taxon>
        <taxon>Ecdysozoa</taxon>
        <taxon>Nematoda</taxon>
        <taxon>Chromadorea</taxon>
        <taxon>Rhabditida</taxon>
        <taxon>Rhabditina</taxon>
        <taxon>Rhabditomorpha</taxon>
        <taxon>Strongyloidea</taxon>
        <taxon>Ancylostomatidae</taxon>
        <taxon>Ancylostomatinae</taxon>
        <taxon>Ancylostoma</taxon>
    </lineage>
</organism>
<reference evidence="2" key="1">
    <citation type="journal article" date="2015" name="Nat. Genet.">
        <title>The genome and transcriptome of the zoonotic hookworm Ancylostoma ceylanicum identify infection-specific gene families.</title>
        <authorList>
            <person name="Schwarz E.M."/>
            <person name="Hu Y."/>
            <person name="Antoshechkin I."/>
            <person name="Miller M.M."/>
            <person name="Sternberg P.W."/>
            <person name="Aroian R.V."/>
        </authorList>
    </citation>
    <scope>NUCLEOTIDE SEQUENCE</scope>
    <source>
        <strain evidence="2">HY135</strain>
    </source>
</reference>
<name>A0A016WHY5_9BILA</name>
<evidence type="ECO:0000313" key="1">
    <source>
        <dbReference type="EMBL" id="EYC39424.1"/>
    </source>
</evidence>
<sequence length="67" mass="7799">MCNQQLREILLYEFKFGRFAGKATTTIKTIYGISQDPLKFCTEMLFGVLITNIVFILYRNPTFNGIR</sequence>
<dbReference type="AlphaFoldDB" id="A0A016WHY5"/>